<comment type="caution">
    <text evidence="1">The sequence shown here is derived from an EMBL/GenBank/DDBJ whole genome shotgun (WGS) entry which is preliminary data.</text>
</comment>
<dbReference type="EMBL" id="LUGG01000023">
    <property type="protein sequence ID" value="OBZ67620.1"/>
    <property type="molecule type" value="Genomic_DNA"/>
</dbReference>
<keyword evidence="2" id="KW-1185">Reference proteome</keyword>
<evidence type="ECO:0000313" key="1">
    <source>
        <dbReference type="EMBL" id="OBZ67620.1"/>
    </source>
</evidence>
<gene>
    <name evidence="1" type="ORF">A0H81_12428</name>
</gene>
<proteinExistence type="predicted"/>
<name>A0A1C7LSH9_GRIFR</name>
<reference evidence="1 2" key="1">
    <citation type="submission" date="2016-03" db="EMBL/GenBank/DDBJ databases">
        <title>Whole genome sequencing of Grifola frondosa 9006-11.</title>
        <authorList>
            <person name="Min B."/>
            <person name="Park H."/>
            <person name="Kim J.-G."/>
            <person name="Cho H."/>
            <person name="Oh Y.-L."/>
            <person name="Kong W.-S."/>
            <person name="Choi I.-G."/>
        </authorList>
    </citation>
    <scope>NUCLEOTIDE SEQUENCE [LARGE SCALE GENOMIC DNA]</scope>
    <source>
        <strain evidence="1 2">9006-11</strain>
    </source>
</reference>
<sequence length="140" mass="15423">MTNCRLNFANCSKHDHFRQVGMQAAIFNATRSPNMGASRNNLQAIELSLIIWSGLHFLHVAYCVSALADHAHGMLLFSAIVLHPTLDVICDKNEGPNRWCEVLSPAGHSCNLHASCSAYSAAFIQLFSDVVSEAFHNLRL</sequence>
<accession>A0A1C7LSH9</accession>
<protein>
    <submittedName>
        <fullName evidence="1">Uncharacterized protein</fullName>
    </submittedName>
</protein>
<organism evidence="1 2">
    <name type="scientific">Grifola frondosa</name>
    <name type="common">Maitake</name>
    <name type="synonym">Polyporus frondosus</name>
    <dbReference type="NCBI Taxonomy" id="5627"/>
    <lineage>
        <taxon>Eukaryota</taxon>
        <taxon>Fungi</taxon>
        <taxon>Dikarya</taxon>
        <taxon>Basidiomycota</taxon>
        <taxon>Agaricomycotina</taxon>
        <taxon>Agaricomycetes</taxon>
        <taxon>Polyporales</taxon>
        <taxon>Grifolaceae</taxon>
        <taxon>Grifola</taxon>
    </lineage>
</organism>
<dbReference type="AlphaFoldDB" id="A0A1C7LSH9"/>
<dbReference type="Proteomes" id="UP000092993">
    <property type="component" value="Unassembled WGS sequence"/>
</dbReference>
<evidence type="ECO:0000313" key="2">
    <source>
        <dbReference type="Proteomes" id="UP000092993"/>
    </source>
</evidence>